<dbReference type="RefSeq" id="WP_305731915.1">
    <property type="nucleotide sequence ID" value="NZ_OW150024.1"/>
</dbReference>
<feature type="domain" description="Methyltransferase" evidence="2">
    <location>
        <begin position="65"/>
        <end position="158"/>
    </location>
</feature>
<dbReference type="EMBL" id="OW150024">
    <property type="protein sequence ID" value="CAH2031072.1"/>
    <property type="molecule type" value="Genomic_DNA"/>
</dbReference>
<keyword evidence="1" id="KW-0808">Transferase</keyword>
<dbReference type="PANTHER" id="PTHR43861">
    <property type="entry name" value="TRANS-ACONITATE 2-METHYLTRANSFERASE-RELATED"/>
    <property type="match status" value="1"/>
</dbReference>
<evidence type="ECO:0000313" key="4">
    <source>
        <dbReference type="Proteomes" id="UP001295463"/>
    </source>
</evidence>
<name>A0ABM9D788_9BACT</name>
<sequence>MLRKLFDCFWNRFVHRPNTIANNVKVWSNWDWSRHGEEWSNDAEWKQSLVDHVLRHYLTGRETLLEIGPGGGRWTEYLAPLARKLVVVDVTPVCIELCKERFSNYSHISYVVNDGSDLSALGDIRFDGIWSWDVFVHIAAADIRTYVNQFARLLNPGGVVVIHHSSGGVNRIGWRSDMTAAMMQEFCHECGLVLERQFTSWADGRFRVWPDLPPELNPDTISVLRKPAGHAGG</sequence>
<keyword evidence="4" id="KW-1185">Reference proteome</keyword>
<accession>A0ABM9D788</accession>
<dbReference type="InterPro" id="IPR029063">
    <property type="entry name" value="SAM-dependent_MTases_sf"/>
</dbReference>
<evidence type="ECO:0000256" key="1">
    <source>
        <dbReference type="ARBA" id="ARBA00022679"/>
    </source>
</evidence>
<dbReference type="CDD" id="cd02440">
    <property type="entry name" value="AdoMet_MTases"/>
    <property type="match status" value="1"/>
</dbReference>
<gene>
    <name evidence="3" type="ORF">GEAMG1_1242</name>
</gene>
<reference evidence="3 4" key="1">
    <citation type="submission" date="2022-03" db="EMBL/GenBank/DDBJ databases">
        <authorList>
            <person name="Koch H."/>
        </authorList>
    </citation>
    <scope>NUCLEOTIDE SEQUENCE [LARGE SCALE GENOMIC DNA]</scope>
    <source>
        <strain evidence="3 4">G1</strain>
    </source>
</reference>
<dbReference type="InterPro" id="IPR041698">
    <property type="entry name" value="Methyltransf_25"/>
</dbReference>
<proteinExistence type="predicted"/>
<dbReference type="SUPFAM" id="SSF53335">
    <property type="entry name" value="S-adenosyl-L-methionine-dependent methyltransferases"/>
    <property type="match status" value="1"/>
</dbReference>
<organism evidence="3 4">
    <name type="scientific">Trichlorobacter ammonificans</name>
    <dbReference type="NCBI Taxonomy" id="2916410"/>
    <lineage>
        <taxon>Bacteria</taxon>
        <taxon>Pseudomonadati</taxon>
        <taxon>Thermodesulfobacteriota</taxon>
        <taxon>Desulfuromonadia</taxon>
        <taxon>Geobacterales</taxon>
        <taxon>Geobacteraceae</taxon>
        <taxon>Trichlorobacter</taxon>
    </lineage>
</organism>
<dbReference type="Proteomes" id="UP001295463">
    <property type="component" value="Chromosome"/>
</dbReference>
<dbReference type="Gene3D" id="3.40.50.150">
    <property type="entry name" value="Vaccinia Virus protein VP39"/>
    <property type="match status" value="1"/>
</dbReference>
<evidence type="ECO:0000313" key="3">
    <source>
        <dbReference type="EMBL" id="CAH2031072.1"/>
    </source>
</evidence>
<evidence type="ECO:0000259" key="2">
    <source>
        <dbReference type="Pfam" id="PF13649"/>
    </source>
</evidence>
<protein>
    <recommendedName>
        <fullName evidence="2">Methyltransferase domain-containing protein</fullName>
    </recommendedName>
</protein>
<dbReference type="Pfam" id="PF13649">
    <property type="entry name" value="Methyltransf_25"/>
    <property type="match status" value="1"/>
</dbReference>